<keyword evidence="3" id="KW-1185">Reference proteome</keyword>
<protein>
    <submittedName>
        <fullName evidence="2">Uncharacterized protein</fullName>
    </submittedName>
</protein>
<dbReference type="RefSeq" id="WP_126842528.1">
    <property type="nucleotide sequence ID" value="NZ_PIQH01000010.1"/>
</dbReference>
<sequence>MQITGLTSAVNRSAKAPQQKLQQDAPQCDRQPLAATIVLPNQAQSEQRAQQWQQLGIDADEPSKQAQKAVQSYQQVALFEQRDEIIHLLGVDLYA</sequence>
<evidence type="ECO:0000313" key="2">
    <source>
        <dbReference type="EMBL" id="RUO78746.1"/>
    </source>
</evidence>
<gene>
    <name evidence="2" type="ORF">CWI84_10415</name>
</gene>
<dbReference type="AlphaFoldDB" id="A0A432ZL92"/>
<comment type="caution">
    <text evidence="2">The sequence shown here is derived from an EMBL/GenBank/DDBJ whole genome shotgun (WGS) entry which is preliminary data.</text>
</comment>
<reference evidence="2 3" key="1">
    <citation type="journal article" date="2011" name="Front. Microbiol.">
        <title>Genomic signatures of strain selection and enhancement in Bacillus atrophaeus var. globigii, a historical biowarfare simulant.</title>
        <authorList>
            <person name="Gibbons H.S."/>
            <person name="Broomall S.M."/>
            <person name="McNew L.A."/>
            <person name="Daligault H."/>
            <person name="Chapman C."/>
            <person name="Bruce D."/>
            <person name="Karavis M."/>
            <person name="Krepps M."/>
            <person name="McGregor P.A."/>
            <person name="Hong C."/>
            <person name="Park K.H."/>
            <person name="Akmal A."/>
            <person name="Feldman A."/>
            <person name="Lin J.S."/>
            <person name="Chang W.E."/>
            <person name="Higgs B.W."/>
            <person name="Demirev P."/>
            <person name="Lindquist J."/>
            <person name="Liem A."/>
            <person name="Fochler E."/>
            <person name="Read T.D."/>
            <person name="Tapia R."/>
            <person name="Johnson S."/>
            <person name="Bishop-Lilly K.A."/>
            <person name="Detter C."/>
            <person name="Han C."/>
            <person name="Sozhamannan S."/>
            <person name="Rosenzweig C.N."/>
            <person name="Skowronski E.W."/>
        </authorList>
    </citation>
    <scope>NUCLEOTIDE SEQUENCE [LARGE SCALE GENOMIC DNA]</scope>
    <source>
        <strain evidence="2 3">CC-PW-9</strain>
    </source>
</reference>
<dbReference type="Proteomes" id="UP000287996">
    <property type="component" value="Unassembled WGS sequence"/>
</dbReference>
<accession>A0A432ZL92</accession>
<dbReference type="EMBL" id="PIQH01000010">
    <property type="protein sequence ID" value="RUO78746.1"/>
    <property type="molecule type" value="Genomic_DNA"/>
</dbReference>
<feature type="compositionally biased region" description="Polar residues" evidence="1">
    <location>
        <begin position="1"/>
        <end position="11"/>
    </location>
</feature>
<organism evidence="2 3">
    <name type="scientific">Idiomarina tyrosinivorans</name>
    <dbReference type="NCBI Taxonomy" id="1445662"/>
    <lineage>
        <taxon>Bacteria</taxon>
        <taxon>Pseudomonadati</taxon>
        <taxon>Pseudomonadota</taxon>
        <taxon>Gammaproteobacteria</taxon>
        <taxon>Alteromonadales</taxon>
        <taxon>Idiomarinaceae</taxon>
        <taxon>Idiomarina</taxon>
    </lineage>
</organism>
<proteinExistence type="predicted"/>
<name>A0A432ZL92_9GAMM</name>
<evidence type="ECO:0000313" key="3">
    <source>
        <dbReference type="Proteomes" id="UP000287996"/>
    </source>
</evidence>
<feature type="region of interest" description="Disordered" evidence="1">
    <location>
        <begin position="1"/>
        <end position="27"/>
    </location>
</feature>
<dbReference type="OrthoDB" id="6238858at2"/>
<evidence type="ECO:0000256" key="1">
    <source>
        <dbReference type="SAM" id="MobiDB-lite"/>
    </source>
</evidence>